<dbReference type="PANTHER" id="PTHR24559:SF444">
    <property type="entry name" value="REVERSE TRANSCRIPTASE DOMAIN-CONTAINING PROTEIN"/>
    <property type="match status" value="1"/>
</dbReference>
<dbReference type="InterPro" id="IPR043502">
    <property type="entry name" value="DNA/RNA_pol_sf"/>
</dbReference>
<accession>A0A438GTP6</accession>
<comment type="caution">
    <text evidence="1">The sequence shown here is derived from an EMBL/GenBank/DDBJ whole genome shotgun (WGS) entry which is preliminary data.</text>
</comment>
<evidence type="ECO:0000313" key="1">
    <source>
        <dbReference type="EMBL" id="RVW75573.1"/>
    </source>
</evidence>
<dbReference type="InterPro" id="IPR053134">
    <property type="entry name" value="RNA-dir_DNA_polymerase"/>
</dbReference>
<reference evidence="1 2" key="1">
    <citation type="journal article" date="2018" name="PLoS Genet.">
        <title>Population sequencing reveals clonal diversity and ancestral inbreeding in the grapevine cultivar Chardonnay.</title>
        <authorList>
            <person name="Roach M.J."/>
            <person name="Johnson D.L."/>
            <person name="Bohlmann J."/>
            <person name="van Vuuren H.J."/>
            <person name="Jones S.J."/>
            <person name="Pretorius I.S."/>
            <person name="Schmidt S.A."/>
            <person name="Borneman A.R."/>
        </authorList>
    </citation>
    <scope>NUCLEOTIDE SEQUENCE [LARGE SCALE GENOMIC DNA]</scope>
    <source>
        <strain evidence="2">cv. Chardonnay</strain>
        <tissue evidence="1">Leaf</tissue>
    </source>
</reference>
<organism evidence="1 2">
    <name type="scientific">Vitis vinifera</name>
    <name type="common">Grape</name>
    <dbReference type="NCBI Taxonomy" id="29760"/>
    <lineage>
        <taxon>Eukaryota</taxon>
        <taxon>Viridiplantae</taxon>
        <taxon>Streptophyta</taxon>
        <taxon>Embryophyta</taxon>
        <taxon>Tracheophyta</taxon>
        <taxon>Spermatophyta</taxon>
        <taxon>Magnoliopsida</taxon>
        <taxon>eudicotyledons</taxon>
        <taxon>Gunneridae</taxon>
        <taxon>Pentapetalae</taxon>
        <taxon>rosids</taxon>
        <taxon>Vitales</taxon>
        <taxon>Vitaceae</taxon>
        <taxon>Viteae</taxon>
        <taxon>Vitis</taxon>
    </lineage>
</organism>
<dbReference type="Gene3D" id="3.10.10.10">
    <property type="entry name" value="HIV Type 1 Reverse Transcriptase, subunit A, domain 1"/>
    <property type="match status" value="1"/>
</dbReference>
<evidence type="ECO:0000313" key="2">
    <source>
        <dbReference type="Proteomes" id="UP000288805"/>
    </source>
</evidence>
<proteinExistence type="predicted"/>
<sequence length="183" mass="21018">MIDNLVEEHCDQKMLEDLNESLRDLDEGLLEPSNLLAILPLGKEGRNSTFIQWGGDTRASVPIIYTWKNKLSQFINPEKVEPSHAKVVRAEVLKLLQAGIIYPILDSPWVGGCVLIIEIECVTKKDHFPLPFIDQVLERVSGHPFYCFLDGHSGYFQIEIDVEDWEKTTFTCPFETYAYRRMS</sequence>
<protein>
    <recommendedName>
        <fullName evidence="3">Transposon Ty3-I Gag-Pol polyprotein</fullName>
    </recommendedName>
</protein>
<dbReference type="EMBL" id="QGNW01000345">
    <property type="protein sequence ID" value="RVW75573.1"/>
    <property type="molecule type" value="Genomic_DNA"/>
</dbReference>
<dbReference type="SUPFAM" id="SSF56672">
    <property type="entry name" value="DNA/RNA polymerases"/>
    <property type="match status" value="1"/>
</dbReference>
<dbReference type="PANTHER" id="PTHR24559">
    <property type="entry name" value="TRANSPOSON TY3-I GAG-POL POLYPROTEIN"/>
    <property type="match status" value="1"/>
</dbReference>
<gene>
    <name evidence="1" type="ORF">CK203_056483</name>
</gene>
<dbReference type="Proteomes" id="UP000288805">
    <property type="component" value="Unassembled WGS sequence"/>
</dbReference>
<name>A0A438GTP6_VITVI</name>
<evidence type="ECO:0008006" key="3">
    <source>
        <dbReference type="Google" id="ProtNLM"/>
    </source>
</evidence>
<dbReference type="AlphaFoldDB" id="A0A438GTP6"/>